<dbReference type="InterPro" id="IPR007260">
    <property type="entry name" value="NanE"/>
</dbReference>
<dbReference type="Gene3D" id="3.20.20.70">
    <property type="entry name" value="Aldolase class I"/>
    <property type="match status" value="1"/>
</dbReference>
<evidence type="ECO:0000256" key="2">
    <source>
        <dbReference type="ARBA" id="ARBA00002147"/>
    </source>
</evidence>
<dbReference type="InterPro" id="IPR011060">
    <property type="entry name" value="RibuloseP-bd_barrel"/>
</dbReference>
<dbReference type="PANTHER" id="PTHR36204">
    <property type="entry name" value="N-ACETYLMANNOSAMINE-6-PHOSPHATE 2-EPIMERASE-RELATED"/>
    <property type="match status" value="1"/>
</dbReference>
<gene>
    <name evidence="7" type="primary">nanE</name>
    <name evidence="8" type="ORF">CWR48_00370</name>
</gene>
<protein>
    <recommendedName>
        <fullName evidence="7">Putative N-acetylmannosamine-6-phosphate 2-epimerase</fullName>
        <ecNumber evidence="7">5.1.3.9</ecNumber>
    </recommendedName>
    <alternativeName>
        <fullName evidence="7">ManNAc-6-P epimerase</fullName>
    </alternativeName>
</protein>
<dbReference type="InterPro" id="IPR013785">
    <property type="entry name" value="Aldolase_TIM"/>
</dbReference>
<sequence>MKKMDFLKAVKNQLIVSCQAAPGEPLFGSTIMSKMSLAAKEGGAVAIRANGKEDIIAIRKATGLPTIGIIKREYENSGVYITPTLTEVQELIESGTEVIALDATRRIRPNNVSLEELIAYIKKNSHCLIMGDVSTAAEGKYAIEAGCDFVSTTLSGYTPYSRQLIEADFELIKELSTDSNIIILAEGRINSPEDASKAIKFGAYSVVVGTSITRPTVVTKRFVDKMKALTIKLN</sequence>
<comment type="caution">
    <text evidence="8">The sequence shown here is derived from an EMBL/GenBank/DDBJ whole genome shotgun (WGS) entry which is preliminary data.</text>
</comment>
<dbReference type="GO" id="GO:0019262">
    <property type="term" value="P:N-acetylneuraminate catabolic process"/>
    <property type="evidence" value="ECO:0007669"/>
    <property type="project" value="UniProtKB-UniRule"/>
</dbReference>
<dbReference type="NCBIfam" id="NF002231">
    <property type="entry name" value="PRK01130.1"/>
    <property type="match status" value="1"/>
</dbReference>
<dbReference type="Proteomes" id="UP000257143">
    <property type="component" value="Unassembled WGS sequence"/>
</dbReference>
<dbReference type="GO" id="GO:0005829">
    <property type="term" value="C:cytosol"/>
    <property type="evidence" value="ECO:0007669"/>
    <property type="project" value="TreeGrafter"/>
</dbReference>
<dbReference type="FunFam" id="3.20.20.70:FF:000035">
    <property type="entry name" value="Putative N-acetylmannosamine-6-phosphate 2-epimerase"/>
    <property type="match status" value="1"/>
</dbReference>
<dbReference type="EC" id="5.1.3.9" evidence="7"/>
<evidence type="ECO:0000313" key="9">
    <source>
        <dbReference type="Proteomes" id="UP000257143"/>
    </source>
</evidence>
<evidence type="ECO:0000256" key="6">
    <source>
        <dbReference type="ARBA" id="ARBA00023277"/>
    </source>
</evidence>
<dbReference type="PANTHER" id="PTHR36204:SF1">
    <property type="entry name" value="N-ACETYLMANNOSAMINE-6-PHOSPHATE 2-EPIMERASE-RELATED"/>
    <property type="match status" value="1"/>
</dbReference>
<evidence type="ECO:0000313" key="8">
    <source>
        <dbReference type="EMBL" id="RDW22198.1"/>
    </source>
</evidence>
<dbReference type="CDD" id="cd04729">
    <property type="entry name" value="NanE"/>
    <property type="match status" value="1"/>
</dbReference>
<comment type="function">
    <text evidence="2 7">Converts N-acetylmannosamine-6-phosphate (ManNAc-6-P) to N-acetylglucosamine-6-phosphate (GlcNAc-6-P).</text>
</comment>
<evidence type="ECO:0000256" key="5">
    <source>
        <dbReference type="ARBA" id="ARBA00023235"/>
    </source>
</evidence>
<dbReference type="GO" id="GO:0005975">
    <property type="term" value="P:carbohydrate metabolic process"/>
    <property type="evidence" value="ECO:0007669"/>
    <property type="project" value="UniProtKB-UniRule"/>
</dbReference>
<comment type="catalytic activity">
    <reaction evidence="1 7">
        <text>an N-acyl-D-glucosamine 6-phosphate = an N-acyl-D-mannosamine 6-phosphate</text>
        <dbReference type="Rhea" id="RHEA:23932"/>
        <dbReference type="ChEBI" id="CHEBI:57599"/>
        <dbReference type="ChEBI" id="CHEBI:57666"/>
        <dbReference type="EC" id="5.1.3.9"/>
    </reaction>
</comment>
<keyword evidence="9" id="KW-1185">Reference proteome</keyword>
<dbReference type="GO" id="GO:0047465">
    <property type="term" value="F:N-acylglucosamine-6-phosphate 2-epimerase activity"/>
    <property type="evidence" value="ECO:0007669"/>
    <property type="project" value="UniProtKB-EC"/>
</dbReference>
<dbReference type="AlphaFoldDB" id="A0A3D8Q335"/>
<comment type="similarity">
    <text evidence="4 7">Belongs to the NanE family.</text>
</comment>
<name>A0A3D8Q335_9BACI</name>
<dbReference type="UniPathway" id="UPA00629">
    <property type="reaction ID" value="UER00682"/>
</dbReference>
<dbReference type="OrthoDB" id="9781704at2"/>
<keyword evidence="5 7" id="KW-0413">Isomerase</keyword>
<proteinExistence type="inferred from homology"/>
<dbReference type="EMBL" id="PIOC01000001">
    <property type="protein sequence ID" value="RDW22198.1"/>
    <property type="molecule type" value="Genomic_DNA"/>
</dbReference>
<dbReference type="RefSeq" id="WP_115771058.1">
    <property type="nucleotide sequence ID" value="NZ_PIOC01000001.1"/>
</dbReference>
<reference evidence="9" key="1">
    <citation type="submission" date="2017-11" db="EMBL/GenBank/DDBJ databases">
        <authorList>
            <person name="Zhu W."/>
        </authorList>
    </citation>
    <scope>NUCLEOTIDE SEQUENCE [LARGE SCALE GENOMIC DNA]</scope>
    <source>
        <strain evidence="9">CAU 1183</strain>
    </source>
</reference>
<evidence type="ECO:0000256" key="7">
    <source>
        <dbReference type="HAMAP-Rule" id="MF_01235"/>
    </source>
</evidence>
<evidence type="ECO:0000256" key="1">
    <source>
        <dbReference type="ARBA" id="ARBA00000056"/>
    </source>
</evidence>
<keyword evidence="6 7" id="KW-0119">Carbohydrate metabolism</keyword>
<dbReference type="Pfam" id="PF04131">
    <property type="entry name" value="NanE"/>
    <property type="match status" value="1"/>
</dbReference>
<dbReference type="SUPFAM" id="SSF51366">
    <property type="entry name" value="Ribulose-phoshate binding barrel"/>
    <property type="match status" value="1"/>
</dbReference>
<organism evidence="8 9">
    <name type="scientific">Oceanobacillus arenosus</name>
    <dbReference type="NCBI Taxonomy" id="1229153"/>
    <lineage>
        <taxon>Bacteria</taxon>
        <taxon>Bacillati</taxon>
        <taxon>Bacillota</taxon>
        <taxon>Bacilli</taxon>
        <taxon>Bacillales</taxon>
        <taxon>Bacillaceae</taxon>
        <taxon>Oceanobacillus</taxon>
    </lineage>
</organism>
<accession>A0A3D8Q335</accession>
<dbReference type="GO" id="GO:0006053">
    <property type="term" value="P:N-acetylmannosamine catabolic process"/>
    <property type="evidence" value="ECO:0007669"/>
    <property type="project" value="TreeGrafter"/>
</dbReference>
<evidence type="ECO:0000256" key="3">
    <source>
        <dbReference type="ARBA" id="ARBA00005081"/>
    </source>
</evidence>
<dbReference type="HAMAP" id="MF_01235">
    <property type="entry name" value="ManNAc6P_epimer"/>
    <property type="match status" value="1"/>
</dbReference>
<evidence type="ECO:0000256" key="4">
    <source>
        <dbReference type="ARBA" id="ARBA00007439"/>
    </source>
</evidence>
<comment type="pathway">
    <text evidence="3 7">Amino-sugar metabolism; N-acetylneuraminate degradation; D-fructose 6-phosphate from N-acetylneuraminate: step 3/5.</text>
</comment>